<name>A0A8J4YLN9_CHIOP</name>
<feature type="region of interest" description="Disordered" evidence="1">
    <location>
        <begin position="251"/>
        <end position="313"/>
    </location>
</feature>
<dbReference type="Proteomes" id="UP000770661">
    <property type="component" value="Unassembled WGS sequence"/>
</dbReference>
<evidence type="ECO:0000256" key="1">
    <source>
        <dbReference type="SAM" id="MobiDB-lite"/>
    </source>
</evidence>
<accession>A0A8J4YLN9</accession>
<feature type="region of interest" description="Disordered" evidence="1">
    <location>
        <begin position="29"/>
        <end position="65"/>
    </location>
</feature>
<sequence length="313" mass="33520">MGLTRARQVSQRAREAKWLGVVASFKPAKPPSASCGGMSGRLPVPPRTDRPPTHTHTERRRDSSACLPRVAPAPNFLLAHATSSNSFDNTASRLSGKRGGEPDVAAHLFTRQELSSARKKGRDTAAGTDGVTYSMLAHPGPAGTPRASTLNASWLAGHLPPAWKEADIQPIPKPRDPTKLGLSPSSAARLKQTERMVLSRLQWRVGALHPHVFGFTRGVGTADSLLTLLTQANNCPTVTVFLDLEKNVRAGQSSRFSRHPREKGSGEDCSPARGLPPAPSGQVKFQGLKSRPQGKWENGRPRAASSARSCSTC</sequence>
<gene>
    <name evidence="2" type="ORF">GWK47_029102</name>
</gene>
<comment type="caution">
    <text evidence="2">The sequence shown here is derived from an EMBL/GenBank/DDBJ whole genome shotgun (WGS) entry which is preliminary data.</text>
</comment>
<evidence type="ECO:0000313" key="3">
    <source>
        <dbReference type="Proteomes" id="UP000770661"/>
    </source>
</evidence>
<dbReference type="EMBL" id="JACEEZ010000595">
    <property type="protein sequence ID" value="KAG0730042.1"/>
    <property type="molecule type" value="Genomic_DNA"/>
</dbReference>
<keyword evidence="3" id="KW-1185">Reference proteome</keyword>
<dbReference type="AlphaFoldDB" id="A0A8J4YLN9"/>
<proteinExistence type="predicted"/>
<reference evidence="2" key="1">
    <citation type="submission" date="2020-07" db="EMBL/GenBank/DDBJ databases">
        <title>The High-quality genome of the commercially important snow crab, Chionoecetes opilio.</title>
        <authorList>
            <person name="Jeong J.-H."/>
            <person name="Ryu S."/>
        </authorList>
    </citation>
    <scope>NUCLEOTIDE SEQUENCE</scope>
    <source>
        <strain evidence="2">MADBK_172401_WGS</strain>
        <tissue evidence="2">Digestive gland</tissue>
    </source>
</reference>
<dbReference type="PANTHER" id="PTHR19446">
    <property type="entry name" value="REVERSE TRANSCRIPTASES"/>
    <property type="match status" value="1"/>
</dbReference>
<organism evidence="2 3">
    <name type="scientific">Chionoecetes opilio</name>
    <name type="common">Atlantic snow crab</name>
    <name type="synonym">Cancer opilio</name>
    <dbReference type="NCBI Taxonomy" id="41210"/>
    <lineage>
        <taxon>Eukaryota</taxon>
        <taxon>Metazoa</taxon>
        <taxon>Ecdysozoa</taxon>
        <taxon>Arthropoda</taxon>
        <taxon>Crustacea</taxon>
        <taxon>Multicrustacea</taxon>
        <taxon>Malacostraca</taxon>
        <taxon>Eumalacostraca</taxon>
        <taxon>Eucarida</taxon>
        <taxon>Decapoda</taxon>
        <taxon>Pleocyemata</taxon>
        <taxon>Brachyura</taxon>
        <taxon>Eubrachyura</taxon>
        <taxon>Majoidea</taxon>
        <taxon>Majidae</taxon>
        <taxon>Chionoecetes</taxon>
    </lineage>
</organism>
<feature type="compositionally biased region" description="Basic and acidic residues" evidence="1">
    <location>
        <begin position="47"/>
        <end position="63"/>
    </location>
</feature>
<evidence type="ECO:0000313" key="2">
    <source>
        <dbReference type="EMBL" id="KAG0730042.1"/>
    </source>
</evidence>
<dbReference type="OrthoDB" id="6381015at2759"/>
<feature type="compositionally biased region" description="Low complexity" evidence="1">
    <location>
        <begin position="301"/>
        <end position="313"/>
    </location>
</feature>
<protein>
    <submittedName>
        <fullName evidence="2">Uncharacterized protein</fullName>
    </submittedName>
</protein>